<name>A0A814JER3_9BILA</name>
<sequence>MQHRKLTYPNREIIKLLYTSLVRPHLEYANSSWCPFLVKDIREIEKVQRRATKLNPELRNLNYSERLSKLELTSSKTRRLRGDFIQMFKVTNNIEVVDFINGINYNKNNICEYRRYNLRRHDQILIREKVKNILIREKVQDLIFLPKL</sequence>
<evidence type="ECO:0000313" key="2">
    <source>
        <dbReference type="Proteomes" id="UP000663879"/>
    </source>
</evidence>
<keyword evidence="2" id="KW-1185">Reference proteome</keyword>
<accession>A0A814JER3</accession>
<proteinExistence type="predicted"/>
<comment type="caution">
    <text evidence="1">The sequence shown here is derived from an EMBL/GenBank/DDBJ whole genome shotgun (WGS) entry which is preliminary data.</text>
</comment>
<protein>
    <submittedName>
        <fullName evidence="1">Uncharacterized protein</fullName>
    </submittedName>
</protein>
<organism evidence="1 2">
    <name type="scientific">Brachionus calyciflorus</name>
    <dbReference type="NCBI Taxonomy" id="104777"/>
    <lineage>
        <taxon>Eukaryota</taxon>
        <taxon>Metazoa</taxon>
        <taxon>Spiralia</taxon>
        <taxon>Gnathifera</taxon>
        <taxon>Rotifera</taxon>
        <taxon>Eurotatoria</taxon>
        <taxon>Monogononta</taxon>
        <taxon>Pseudotrocha</taxon>
        <taxon>Ploima</taxon>
        <taxon>Brachionidae</taxon>
        <taxon>Brachionus</taxon>
    </lineage>
</organism>
<dbReference type="EMBL" id="CAJNOC010004893">
    <property type="protein sequence ID" value="CAF1036592.1"/>
    <property type="molecule type" value="Genomic_DNA"/>
</dbReference>
<dbReference type="Proteomes" id="UP000663879">
    <property type="component" value="Unassembled WGS sequence"/>
</dbReference>
<reference evidence="1" key="1">
    <citation type="submission" date="2021-02" db="EMBL/GenBank/DDBJ databases">
        <authorList>
            <person name="Nowell W R."/>
        </authorList>
    </citation>
    <scope>NUCLEOTIDE SEQUENCE</scope>
    <source>
        <strain evidence="1">Ploen Becks lab</strain>
    </source>
</reference>
<evidence type="ECO:0000313" key="1">
    <source>
        <dbReference type="EMBL" id="CAF1036592.1"/>
    </source>
</evidence>
<dbReference type="OrthoDB" id="276744at2759"/>
<dbReference type="AlphaFoldDB" id="A0A814JER3"/>
<gene>
    <name evidence="1" type="ORF">OXX778_LOCUS18143</name>
</gene>